<sequence length="245" mass="26653">MRPLSAAELLCAWEDGLSRGPVDRALVLLAAASPEAAPDSLAALPIGERDSRLLALRAWIFGATLASRATCPECGEQVEFSFDAASRFAPWRNEPPQTEIGISFAGYDLCLRPPNSIDMAALSLDSDAEARRSHLFARSLVSASKNGDPVGADRLPPEVVAAAAEALAKADPLADMRVDLGCPTCEYRWQAPFDIVPFFWSEIEAWACRILREVHVLARAYGWSERDILELSPARRQAYIELAGS</sequence>
<keyword evidence="2" id="KW-1185">Reference proteome</keyword>
<accession>A0A6J5GPS5</accession>
<organism evidence="1 2">
    <name type="scientific">Paraburkholderia caffeinitolerans</name>
    <dbReference type="NCBI Taxonomy" id="1723730"/>
    <lineage>
        <taxon>Bacteria</taxon>
        <taxon>Pseudomonadati</taxon>
        <taxon>Pseudomonadota</taxon>
        <taxon>Betaproteobacteria</taxon>
        <taxon>Burkholderiales</taxon>
        <taxon>Burkholderiaceae</taxon>
        <taxon>Paraburkholderia</taxon>
    </lineage>
</organism>
<evidence type="ECO:0008006" key="3">
    <source>
        <dbReference type="Google" id="ProtNLM"/>
    </source>
</evidence>
<dbReference type="RefSeq" id="WP_175197601.1">
    <property type="nucleotide sequence ID" value="NZ_CADIKL010000040.1"/>
</dbReference>
<name>A0A6J5GPS5_9BURK</name>
<evidence type="ECO:0000313" key="1">
    <source>
        <dbReference type="EMBL" id="CAB3803416.1"/>
    </source>
</evidence>
<dbReference type="Proteomes" id="UP000494119">
    <property type="component" value="Unassembled WGS sequence"/>
</dbReference>
<proteinExistence type="predicted"/>
<gene>
    <name evidence="1" type="ORF">LMG28688_05784</name>
</gene>
<dbReference type="EMBL" id="CADIKL010000040">
    <property type="protein sequence ID" value="CAB3803416.1"/>
    <property type="molecule type" value="Genomic_DNA"/>
</dbReference>
<protein>
    <recommendedName>
        <fullName evidence="3">Phage baseplate protein</fullName>
    </recommendedName>
</protein>
<dbReference type="AlphaFoldDB" id="A0A6J5GPS5"/>
<dbReference type="InterPro" id="IPR024364">
    <property type="entry name" value="Baseplate_phage_T4-like"/>
</dbReference>
<evidence type="ECO:0000313" key="2">
    <source>
        <dbReference type="Proteomes" id="UP000494119"/>
    </source>
</evidence>
<dbReference type="Pfam" id="PF12322">
    <property type="entry name" value="T4_baseplate"/>
    <property type="match status" value="1"/>
</dbReference>
<reference evidence="1 2" key="1">
    <citation type="submission" date="2020-04" db="EMBL/GenBank/DDBJ databases">
        <authorList>
            <person name="De Canck E."/>
        </authorList>
    </citation>
    <scope>NUCLEOTIDE SEQUENCE [LARGE SCALE GENOMIC DNA]</scope>
    <source>
        <strain evidence="1 2">LMG 28688</strain>
    </source>
</reference>